<dbReference type="InterPro" id="IPR003661">
    <property type="entry name" value="HisK_dim/P_dom"/>
</dbReference>
<dbReference type="InterPro" id="IPR036890">
    <property type="entry name" value="HATPase_C_sf"/>
</dbReference>
<evidence type="ECO:0000256" key="2">
    <source>
        <dbReference type="ARBA" id="ARBA00012438"/>
    </source>
</evidence>
<dbReference type="GO" id="GO:0005886">
    <property type="term" value="C:plasma membrane"/>
    <property type="evidence" value="ECO:0007669"/>
    <property type="project" value="TreeGrafter"/>
</dbReference>
<dbReference type="EC" id="2.7.13.3" evidence="2"/>
<dbReference type="PROSITE" id="PS50109">
    <property type="entry name" value="HIS_KIN"/>
    <property type="match status" value="1"/>
</dbReference>
<evidence type="ECO:0000313" key="11">
    <source>
        <dbReference type="Proteomes" id="UP000199592"/>
    </source>
</evidence>
<feature type="transmembrane region" description="Helical" evidence="8">
    <location>
        <begin position="130"/>
        <end position="152"/>
    </location>
</feature>
<evidence type="ECO:0000256" key="8">
    <source>
        <dbReference type="SAM" id="Phobius"/>
    </source>
</evidence>
<keyword evidence="11" id="KW-1185">Reference proteome</keyword>
<organism evidence="10 11">
    <name type="scientific">Flagellimonas zhangzhouensis</name>
    <dbReference type="NCBI Taxonomy" id="1073328"/>
    <lineage>
        <taxon>Bacteria</taxon>
        <taxon>Pseudomonadati</taxon>
        <taxon>Bacteroidota</taxon>
        <taxon>Flavobacteriia</taxon>
        <taxon>Flavobacteriales</taxon>
        <taxon>Flavobacteriaceae</taxon>
        <taxon>Flagellimonas</taxon>
    </lineage>
</organism>
<dbReference type="SMART" id="SM00387">
    <property type="entry name" value="HATPase_c"/>
    <property type="match status" value="1"/>
</dbReference>
<dbReference type="PANTHER" id="PTHR45436">
    <property type="entry name" value="SENSOR HISTIDINE KINASE YKOH"/>
    <property type="match status" value="1"/>
</dbReference>
<protein>
    <recommendedName>
        <fullName evidence="2">histidine kinase</fullName>
        <ecNumber evidence="2">2.7.13.3</ecNumber>
    </recommendedName>
</protein>
<gene>
    <name evidence="10" type="ORF">SAMN04487892_3064</name>
</gene>
<dbReference type="InterPro" id="IPR003594">
    <property type="entry name" value="HATPase_dom"/>
</dbReference>
<evidence type="ECO:0000256" key="3">
    <source>
        <dbReference type="ARBA" id="ARBA00022553"/>
    </source>
</evidence>
<name>A0A1H2YFZ8_9FLAO</name>
<dbReference type="CDD" id="cd00082">
    <property type="entry name" value="HisKA"/>
    <property type="match status" value="1"/>
</dbReference>
<feature type="domain" description="Histidine kinase" evidence="9">
    <location>
        <begin position="219"/>
        <end position="402"/>
    </location>
</feature>
<dbReference type="AlphaFoldDB" id="A0A1H2YFZ8"/>
<dbReference type="GO" id="GO:0000155">
    <property type="term" value="F:phosphorelay sensor kinase activity"/>
    <property type="evidence" value="ECO:0007669"/>
    <property type="project" value="InterPro"/>
</dbReference>
<comment type="catalytic activity">
    <reaction evidence="1">
        <text>ATP + protein L-histidine = ADP + protein N-phospho-L-histidine.</text>
        <dbReference type="EC" id="2.7.13.3"/>
    </reaction>
</comment>
<dbReference type="InterPro" id="IPR036097">
    <property type="entry name" value="HisK_dim/P_sf"/>
</dbReference>
<evidence type="ECO:0000256" key="5">
    <source>
        <dbReference type="ARBA" id="ARBA00022692"/>
    </source>
</evidence>
<dbReference type="STRING" id="1073328.SAMN05216294_2957"/>
<evidence type="ECO:0000256" key="1">
    <source>
        <dbReference type="ARBA" id="ARBA00000085"/>
    </source>
</evidence>
<evidence type="ECO:0000313" key="10">
    <source>
        <dbReference type="EMBL" id="SDX03768.1"/>
    </source>
</evidence>
<dbReference type="Proteomes" id="UP000199592">
    <property type="component" value="Unassembled WGS sequence"/>
</dbReference>
<sequence>MGDTLKKIRLIRKTSKTFLGISALLMLVSTVALYFYLRNLLQSEVEEELRSTEARIESSLVENPEPFQLSPVVEIQKVSRLGNEVLKDTIIYDPSQDEMEEFRELSTFSAINGENYRITVRALVVESENILIAVVISYLVIILLVFLFLFYVNRSKNQKLWTPFFHNLEQMKRFSLSSDAPIALMDSEILEFSELNTEIKLLTNKVRSDYRNLKQYTEDVSHEMQTPLAIIQAKIENMINIEEPLDDQQFEQLTSIQRDIQRLSQMTKRLTLLTKIENNQFANVEQLDITRLMAVTVQDFCEISNNAIKVDFEYPIKVDMDPYLATVLCNNLVSNAIKYNIAQQDIVVGSTVDDISISNAGTTPLKHPDSLYNRFYRESDGVKATGLGLAIVKRICDLYGFGIDYRFSGDRHVFTIHFGKK</sequence>
<accession>A0A1H2YFZ8</accession>
<keyword evidence="3" id="KW-0597">Phosphoprotein</keyword>
<keyword evidence="8" id="KW-0472">Membrane</keyword>
<keyword evidence="7 8" id="KW-1133">Transmembrane helix</keyword>
<dbReference type="InterPro" id="IPR050428">
    <property type="entry name" value="TCS_sensor_his_kinase"/>
</dbReference>
<evidence type="ECO:0000256" key="4">
    <source>
        <dbReference type="ARBA" id="ARBA00022679"/>
    </source>
</evidence>
<dbReference type="Pfam" id="PF00512">
    <property type="entry name" value="HisKA"/>
    <property type="match status" value="1"/>
</dbReference>
<keyword evidence="5 8" id="KW-0812">Transmembrane</keyword>
<feature type="transmembrane region" description="Helical" evidence="8">
    <location>
        <begin position="17"/>
        <end position="37"/>
    </location>
</feature>
<proteinExistence type="predicted"/>
<dbReference type="EMBL" id="FNMY01000005">
    <property type="protein sequence ID" value="SDX03768.1"/>
    <property type="molecule type" value="Genomic_DNA"/>
</dbReference>
<dbReference type="PANTHER" id="PTHR45436:SF5">
    <property type="entry name" value="SENSOR HISTIDINE KINASE TRCS"/>
    <property type="match status" value="1"/>
</dbReference>
<dbReference type="OrthoDB" id="9808408at2"/>
<keyword evidence="6" id="KW-0418">Kinase</keyword>
<evidence type="ECO:0000259" key="9">
    <source>
        <dbReference type="PROSITE" id="PS50109"/>
    </source>
</evidence>
<dbReference type="Gene3D" id="3.30.565.10">
    <property type="entry name" value="Histidine kinase-like ATPase, C-terminal domain"/>
    <property type="match status" value="1"/>
</dbReference>
<evidence type="ECO:0000256" key="7">
    <source>
        <dbReference type="ARBA" id="ARBA00022989"/>
    </source>
</evidence>
<dbReference type="SUPFAM" id="SSF47384">
    <property type="entry name" value="Homodimeric domain of signal transducing histidine kinase"/>
    <property type="match status" value="1"/>
</dbReference>
<dbReference type="InterPro" id="IPR005467">
    <property type="entry name" value="His_kinase_dom"/>
</dbReference>
<dbReference type="Gene3D" id="1.10.287.130">
    <property type="match status" value="1"/>
</dbReference>
<reference evidence="11" key="1">
    <citation type="submission" date="2016-10" db="EMBL/GenBank/DDBJ databases">
        <authorList>
            <person name="Varghese N."/>
            <person name="Submissions S."/>
        </authorList>
    </citation>
    <scope>NUCLEOTIDE SEQUENCE [LARGE SCALE GENOMIC DNA]</scope>
    <source>
        <strain evidence="11">DSM 25030</strain>
    </source>
</reference>
<dbReference type="SMART" id="SM00388">
    <property type="entry name" value="HisKA"/>
    <property type="match status" value="1"/>
</dbReference>
<dbReference type="SUPFAM" id="SSF55874">
    <property type="entry name" value="ATPase domain of HSP90 chaperone/DNA topoisomerase II/histidine kinase"/>
    <property type="match status" value="1"/>
</dbReference>
<dbReference type="Pfam" id="PF02518">
    <property type="entry name" value="HATPase_c"/>
    <property type="match status" value="1"/>
</dbReference>
<evidence type="ECO:0000256" key="6">
    <source>
        <dbReference type="ARBA" id="ARBA00022777"/>
    </source>
</evidence>
<keyword evidence="4" id="KW-0808">Transferase</keyword>